<dbReference type="RefSeq" id="WP_250860587.1">
    <property type="nucleotide sequence ID" value="NZ_JAGSOJ010000004.1"/>
</dbReference>
<dbReference type="Proteomes" id="UP001056429">
    <property type="component" value="Unassembled WGS sequence"/>
</dbReference>
<sequence length="72" mass="7792">MKIVKVRKNQDGDITNIMTNTGEVLTATQAVAATRAGQLDSTVVKKNRHGVDVISSTPRTSPDQILDNLPNF</sequence>
<proteinExistence type="predicted"/>
<gene>
    <name evidence="2" type="ORF">KDK92_17165</name>
</gene>
<feature type="region of interest" description="Disordered" evidence="1">
    <location>
        <begin position="53"/>
        <end position="72"/>
    </location>
</feature>
<reference evidence="2" key="2">
    <citation type="submission" date="2021-04" db="EMBL/GenBank/DDBJ databases">
        <authorList>
            <person name="Dong X."/>
        </authorList>
    </citation>
    <scope>NUCLEOTIDE SEQUENCE</scope>
    <source>
        <strain evidence="2">ZWT</strain>
    </source>
</reference>
<protein>
    <submittedName>
        <fullName evidence="2">DUF3892 domain-containing protein</fullName>
    </submittedName>
</protein>
<accession>A0A9J6P4G4</accession>
<dbReference type="AlphaFoldDB" id="A0A9J6P4G4"/>
<evidence type="ECO:0000313" key="3">
    <source>
        <dbReference type="Proteomes" id="UP001056429"/>
    </source>
</evidence>
<reference evidence="2" key="1">
    <citation type="journal article" date="2021" name="mSystems">
        <title>Bacteria and Archaea Synergistically Convert Glycine Betaine to Biogenic Methane in the Formosa Cold Seep of the South China Sea.</title>
        <authorList>
            <person name="Li L."/>
            <person name="Zhang W."/>
            <person name="Zhang S."/>
            <person name="Song L."/>
            <person name="Sun Q."/>
            <person name="Zhang H."/>
            <person name="Xiang H."/>
            <person name="Dong X."/>
        </authorList>
    </citation>
    <scope>NUCLEOTIDE SEQUENCE</scope>
    <source>
        <strain evidence="2">ZWT</strain>
    </source>
</reference>
<organism evidence="2 3">
    <name type="scientific">Oceanirhabdus seepicola</name>
    <dbReference type="NCBI Taxonomy" id="2828781"/>
    <lineage>
        <taxon>Bacteria</taxon>
        <taxon>Bacillati</taxon>
        <taxon>Bacillota</taxon>
        <taxon>Clostridia</taxon>
        <taxon>Eubacteriales</taxon>
        <taxon>Clostridiaceae</taxon>
        <taxon>Oceanirhabdus</taxon>
    </lineage>
</organism>
<keyword evidence="3" id="KW-1185">Reference proteome</keyword>
<dbReference type="Pfam" id="PF13031">
    <property type="entry name" value="DUF3892"/>
    <property type="match status" value="1"/>
</dbReference>
<name>A0A9J6P4G4_9CLOT</name>
<feature type="compositionally biased region" description="Polar residues" evidence="1">
    <location>
        <begin position="54"/>
        <end position="63"/>
    </location>
</feature>
<comment type="caution">
    <text evidence="2">The sequence shown here is derived from an EMBL/GenBank/DDBJ whole genome shotgun (WGS) entry which is preliminary data.</text>
</comment>
<evidence type="ECO:0000256" key="1">
    <source>
        <dbReference type="SAM" id="MobiDB-lite"/>
    </source>
</evidence>
<dbReference type="EMBL" id="JAGSOJ010000004">
    <property type="protein sequence ID" value="MCM1991467.1"/>
    <property type="molecule type" value="Genomic_DNA"/>
</dbReference>
<dbReference type="InterPro" id="IPR024997">
    <property type="entry name" value="DUF3892"/>
</dbReference>
<evidence type="ECO:0000313" key="2">
    <source>
        <dbReference type="EMBL" id="MCM1991467.1"/>
    </source>
</evidence>